<evidence type="ECO:0000313" key="1">
    <source>
        <dbReference type="EMBL" id="KAJ1926925.1"/>
    </source>
</evidence>
<accession>A0A9W8DUV2</accession>
<keyword evidence="2" id="KW-1185">Reference proteome</keyword>
<dbReference type="Proteomes" id="UP001150569">
    <property type="component" value="Unassembled WGS sequence"/>
</dbReference>
<proteinExistence type="predicted"/>
<protein>
    <submittedName>
        <fullName evidence="1">Uncharacterized protein</fullName>
    </submittedName>
</protein>
<feature type="non-terminal residue" evidence="1">
    <location>
        <position position="1"/>
    </location>
</feature>
<dbReference type="AlphaFoldDB" id="A0A9W8DUV2"/>
<name>A0A9W8DUV2_9FUNG</name>
<feature type="non-terminal residue" evidence="1">
    <location>
        <position position="70"/>
    </location>
</feature>
<sequence length="70" mass="8584">VQEHHQEAQQRTQVHQARVLQRYQSQNYQPHRYQIDDPVLLRHPAPLAFEHKWYGPFRVHAMFPNNTYHL</sequence>
<organism evidence="1 2">
    <name type="scientific">Tieghemiomyces parasiticus</name>
    <dbReference type="NCBI Taxonomy" id="78921"/>
    <lineage>
        <taxon>Eukaryota</taxon>
        <taxon>Fungi</taxon>
        <taxon>Fungi incertae sedis</taxon>
        <taxon>Zoopagomycota</taxon>
        <taxon>Kickxellomycotina</taxon>
        <taxon>Dimargaritomycetes</taxon>
        <taxon>Dimargaritales</taxon>
        <taxon>Dimargaritaceae</taxon>
        <taxon>Tieghemiomyces</taxon>
    </lineage>
</organism>
<dbReference type="EMBL" id="JANBPT010000143">
    <property type="protein sequence ID" value="KAJ1926925.1"/>
    <property type="molecule type" value="Genomic_DNA"/>
</dbReference>
<comment type="caution">
    <text evidence="1">The sequence shown here is derived from an EMBL/GenBank/DDBJ whole genome shotgun (WGS) entry which is preliminary data.</text>
</comment>
<evidence type="ECO:0000313" key="2">
    <source>
        <dbReference type="Proteomes" id="UP001150569"/>
    </source>
</evidence>
<reference evidence="1" key="1">
    <citation type="submission" date="2022-07" db="EMBL/GenBank/DDBJ databases">
        <title>Phylogenomic reconstructions and comparative analyses of Kickxellomycotina fungi.</title>
        <authorList>
            <person name="Reynolds N.K."/>
            <person name="Stajich J.E."/>
            <person name="Barry K."/>
            <person name="Grigoriev I.V."/>
            <person name="Crous P."/>
            <person name="Smith M.E."/>
        </authorList>
    </citation>
    <scope>NUCLEOTIDE SEQUENCE</scope>
    <source>
        <strain evidence="1">RSA 861</strain>
    </source>
</reference>
<gene>
    <name evidence="1" type="ORF">IWQ60_003364</name>
</gene>